<dbReference type="PANTHER" id="PTHR43654">
    <property type="entry name" value="GLUTAMATE 5-KINASE"/>
    <property type="match status" value="1"/>
</dbReference>
<dbReference type="CDD" id="cd04242">
    <property type="entry name" value="AAK_G5K_ProB"/>
    <property type="match status" value="1"/>
</dbReference>
<dbReference type="InterPro" id="IPR019797">
    <property type="entry name" value="Glutamate_5-kinase_CS"/>
</dbReference>
<evidence type="ECO:0000313" key="10">
    <source>
        <dbReference type="EMBL" id="APG02559.1"/>
    </source>
</evidence>
<dbReference type="InterPro" id="IPR036393">
    <property type="entry name" value="AceGlu_kinase-like_sf"/>
</dbReference>
<evidence type="ECO:0000256" key="2">
    <source>
        <dbReference type="ARBA" id="ARBA00022605"/>
    </source>
</evidence>
<keyword evidence="1 8" id="KW-0963">Cytoplasm</keyword>
<evidence type="ECO:0000256" key="6">
    <source>
        <dbReference type="ARBA" id="ARBA00022777"/>
    </source>
</evidence>
<evidence type="ECO:0000256" key="1">
    <source>
        <dbReference type="ARBA" id="ARBA00022490"/>
    </source>
</evidence>
<feature type="binding site" evidence="8">
    <location>
        <position position="142"/>
    </location>
    <ligand>
        <name>substrate</name>
    </ligand>
</feature>
<evidence type="ECO:0000256" key="5">
    <source>
        <dbReference type="ARBA" id="ARBA00022741"/>
    </source>
</evidence>
<evidence type="ECO:0000259" key="9">
    <source>
        <dbReference type="SMART" id="SM00359"/>
    </source>
</evidence>
<dbReference type="Gene3D" id="3.40.1160.10">
    <property type="entry name" value="Acetylglutamate kinase-like"/>
    <property type="match status" value="1"/>
</dbReference>
<feature type="binding site" evidence="8">
    <location>
        <position position="59"/>
    </location>
    <ligand>
        <name>substrate</name>
    </ligand>
</feature>
<dbReference type="PROSITE" id="PS50890">
    <property type="entry name" value="PUA"/>
    <property type="match status" value="1"/>
</dbReference>
<dbReference type="RefSeq" id="WP_046978921.1">
    <property type="nucleotide sequence ID" value="NZ_CP017480.1"/>
</dbReference>
<comment type="similarity">
    <text evidence="8">Belongs to the glutamate 5-kinase family.</text>
</comment>
<dbReference type="GO" id="GO:0003723">
    <property type="term" value="F:RNA binding"/>
    <property type="evidence" value="ECO:0007669"/>
    <property type="project" value="InterPro"/>
</dbReference>
<comment type="pathway">
    <text evidence="8">Amino-acid biosynthesis; L-proline biosynthesis; L-glutamate 5-semialdehyde from L-glutamate: step 1/2.</text>
</comment>
<evidence type="ECO:0000256" key="8">
    <source>
        <dbReference type="HAMAP-Rule" id="MF_00456"/>
    </source>
</evidence>
<dbReference type="GO" id="GO:0004349">
    <property type="term" value="F:glutamate 5-kinase activity"/>
    <property type="evidence" value="ECO:0007669"/>
    <property type="project" value="UniProtKB-UniRule"/>
</dbReference>
<dbReference type="InterPro" id="IPR015947">
    <property type="entry name" value="PUA-like_sf"/>
</dbReference>
<keyword evidence="5 8" id="KW-0547">Nucleotide-binding</keyword>
<dbReference type="InterPro" id="IPR011529">
    <property type="entry name" value="Glu_5kinase"/>
</dbReference>
<feature type="domain" description="PUA" evidence="9">
    <location>
        <begin position="281"/>
        <end position="363"/>
    </location>
</feature>
<dbReference type="Pfam" id="PF00696">
    <property type="entry name" value="AA_kinase"/>
    <property type="match status" value="1"/>
</dbReference>
<keyword evidence="2 8" id="KW-0028">Amino-acid biosynthesis</keyword>
<comment type="subcellular location">
    <subcellularLocation>
        <location evidence="8">Cytoplasm</location>
    </subcellularLocation>
</comment>
<feature type="binding site" evidence="8">
    <location>
        <position position="154"/>
    </location>
    <ligand>
        <name>substrate</name>
    </ligand>
</feature>
<dbReference type="KEGG" id="lrz:BJI69_00665"/>
<dbReference type="GO" id="GO:0005524">
    <property type="term" value="F:ATP binding"/>
    <property type="evidence" value="ECO:0007669"/>
    <property type="project" value="UniProtKB-KW"/>
</dbReference>
<dbReference type="AlphaFoldDB" id="A0A1L3ENB7"/>
<comment type="function">
    <text evidence="8">Catalyzes the transfer of a phosphate group to glutamate to form L-glutamate 5-phosphate.</text>
</comment>
<dbReference type="SUPFAM" id="SSF88697">
    <property type="entry name" value="PUA domain-like"/>
    <property type="match status" value="1"/>
</dbReference>
<evidence type="ECO:0000256" key="7">
    <source>
        <dbReference type="ARBA" id="ARBA00022840"/>
    </source>
</evidence>
<feature type="binding site" evidence="8">
    <location>
        <begin position="216"/>
        <end position="222"/>
    </location>
    <ligand>
        <name>ATP</name>
        <dbReference type="ChEBI" id="CHEBI:30616"/>
    </ligand>
</feature>
<accession>A0A1L3ENB7</accession>
<protein>
    <recommendedName>
        <fullName evidence="8">Glutamate 5-kinase</fullName>
        <ecNumber evidence="8">2.7.2.11</ecNumber>
    </recommendedName>
    <alternativeName>
        <fullName evidence="8">Gamma-glutamyl kinase</fullName>
        <shortName evidence="8">GK</shortName>
    </alternativeName>
</protein>
<sequence length="373" mass="39047">MPTAFAPQPLPRWHRAVLKVGSSLLTTAEGSLTGRHAEALATFVARSRSAGREIVIVSSGAVAAGRGLATPERGAGLTGRQALAALGQTRLIALWQTFFDAPVAQVLLTHDDLRNRRRYLNARTTLRELLSLGAIPVINENDTVAVDELKLGDNDNLAAIVAALVDADVLFIASDVAGLYSANPRTDPFAQPIDDVAEVTDAHLASAGGAGSAAGTGGMRTKLEAAGKAAAAGIETILFDGRDVACIEGLAEGTLTGTRLRAPRTRMAARKYWLRHAPPAGKITVDAGAVDALRTRGASLLPGGVVAAEGDFARGDVVDIADEKAPFARGIAQYSAADVRRIARRHTRDIEIALGYSYGENVVHRDDLVALTS</sequence>
<dbReference type="GO" id="GO:0005829">
    <property type="term" value="C:cytosol"/>
    <property type="evidence" value="ECO:0007669"/>
    <property type="project" value="TreeGrafter"/>
</dbReference>
<dbReference type="FunFam" id="3.40.1160.10:FF:000018">
    <property type="entry name" value="Glutamate 5-kinase"/>
    <property type="match status" value="1"/>
</dbReference>
<proteinExistence type="inferred from homology"/>
<dbReference type="HAMAP" id="MF_00456">
    <property type="entry name" value="ProB"/>
    <property type="match status" value="1"/>
</dbReference>
<dbReference type="PROSITE" id="PS00902">
    <property type="entry name" value="GLUTAMATE_5_KINASE"/>
    <property type="match status" value="1"/>
</dbReference>
<dbReference type="InterPro" id="IPR001057">
    <property type="entry name" value="Glu/AcGlu_kinase"/>
</dbReference>
<keyword evidence="11" id="KW-1185">Reference proteome</keyword>
<dbReference type="UniPathway" id="UPA00098">
    <property type="reaction ID" value="UER00359"/>
</dbReference>
<keyword evidence="6 8" id="KW-0418">Kinase</keyword>
<dbReference type="InterPro" id="IPR002478">
    <property type="entry name" value="PUA"/>
</dbReference>
<dbReference type="EC" id="2.7.2.11" evidence="8"/>
<name>A0A1L3ENB7_9GAMM</name>
<evidence type="ECO:0000256" key="3">
    <source>
        <dbReference type="ARBA" id="ARBA00022650"/>
    </source>
</evidence>
<keyword evidence="4 8" id="KW-0808">Transferase</keyword>
<dbReference type="PANTHER" id="PTHR43654:SF1">
    <property type="entry name" value="ISOPENTENYL PHOSPHATE KINASE"/>
    <property type="match status" value="1"/>
</dbReference>
<dbReference type="Pfam" id="PF01472">
    <property type="entry name" value="PUA"/>
    <property type="match status" value="1"/>
</dbReference>
<dbReference type="NCBIfam" id="TIGR01027">
    <property type="entry name" value="proB"/>
    <property type="match status" value="1"/>
</dbReference>
<dbReference type="Proteomes" id="UP000182987">
    <property type="component" value="Chromosome"/>
</dbReference>
<keyword evidence="3 8" id="KW-0641">Proline biosynthesis</keyword>
<comment type="catalytic activity">
    <reaction evidence="8">
        <text>L-glutamate + ATP = L-glutamyl 5-phosphate + ADP</text>
        <dbReference type="Rhea" id="RHEA:14877"/>
        <dbReference type="ChEBI" id="CHEBI:29985"/>
        <dbReference type="ChEBI" id="CHEBI:30616"/>
        <dbReference type="ChEBI" id="CHEBI:58274"/>
        <dbReference type="ChEBI" id="CHEBI:456216"/>
        <dbReference type="EC" id="2.7.2.11"/>
    </reaction>
</comment>
<dbReference type="OrthoDB" id="9804434at2"/>
<dbReference type="STRING" id="1440763.BJI69_00665"/>
<dbReference type="SMART" id="SM00359">
    <property type="entry name" value="PUA"/>
    <property type="match status" value="1"/>
</dbReference>
<reference evidence="11" key="1">
    <citation type="submission" date="2016-09" db="EMBL/GenBank/DDBJ databases">
        <authorList>
            <person name="Lysoe E."/>
        </authorList>
    </citation>
    <scope>NUCLEOTIDE SEQUENCE [LARGE SCALE GENOMIC DNA]</scope>
    <source>
        <strain evidence="11">LJ96T</strain>
    </source>
</reference>
<keyword evidence="7 8" id="KW-0067">ATP-binding</keyword>
<feature type="binding site" evidence="8">
    <location>
        <begin position="174"/>
        <end position="175"/>
    </location>
    <ligand>
        <name>ATP</name>
        <dbReference type="ChEBI" id="CHEBI:30616"/>
    </ligand>
</feature>
<dbReference type="InterPro" id="IPR036974">
    <property type="entry name" value="PUA_sf"/>
</dbReference>
<evidence type="ECO:0000256" key="4">
    <source>
        <dbReference type="ARBA" id="ARBA00022679"/>
    </source>
</evidence>
<dbReference type="EMBL" id="CP017480">
    <property type="protein sequence ID" value="APG02559.1"/>
    <property type="molecule type" value="Genomic_DNA"/>
</dbReference>
<dbReference type="GO" id="GO:0055129">
    <property type="term" value="P:L-proline biosynthetic process"/>
    <property type="evidence" value="ECO:0007669"/>
    <property type="project" value="UniProtKB-UniRule"/>
</dbReference>
<dbReference type="InterPro" id="IPR041739">
    <property type="entry name" value="G5K_ProB"/>
</dbReference>
<feature type="binding site" evidence="8">
    <location>
        <position position="19"/>
    </location>
    <ligand>
        <name>ATP</name>
        <dbReference type="ChEBI" id="CHEBI:30616"/>
    </ligand>
</feature>
<gene>
    <name evidence="8" type="primary">proB</name>
    <name evidence="10" type="ORF">BJI69_00665</name>
</gene>
<organism evidence="10 11">
    <name type="scientific">Luteibacter rhizovicinus DSM 16549</name>
    <dbReference type="NCBI Taxonomy" id="1440763"/>
    <lineage>
        <taxon>Bacteria</taxon>
        <taxon>Pseudomonadati</taxon>
        <taxon>Pseudomonadota</taxon>
        <taxon>Gammaproteobacteria</taxon>
        <taxon>Lysobacterales</taxon>
        <taxon>Rhodanobacteraceae</taxon>
        <taxon>Luteibacter</taxon>
    </lineage>
</organism>
<dbReference type="SUPFAM" id="SSF53633">
    <property type="entry name" value="Carbamate kinase-like"/>
    <property type="match status" value="1"/>
</dbReference>
<dbReference type="InterPro" id="IPR001048">
    <property type="entry name" value="Asp/Glu/Uridylate_kinase"/>
</dbReference>
<dbReference type="Gene3D" id="2.30.130.10">
    <property type="entry name" value="PUA domain"/>
    <property type="match status" value="1"/>
</dbReference>
<evidence type="ECO:0000313" key="11">
    <source>
        <dbReference type="Proteomes" id="UP000182987"/>
    </source>
</evidence>
<dbReference type="CDD" id="cd21157">
    <property type="entry name" value="PUA_G5K"/>
    <property type="match status" value="1"/>
</dbReference>
<dbReference type="PIRSF" id="PIRSF000729">
    <property type="entry name" value="GK"/>
    <property type="match status" value="1"/>
</dbReference>
<dbReference type="PRINTS" id="PR00474">
    <property type="entry name" value="GLU5KINASE"/>
</dbReference>
<dbReference type="InterPro" id="IPR005715">
    <property type="entry name" value="Glu_5kinase/COase_Synthase"/>
</dbReference>